<proteinExistence type="predicted"/>
<dbReference type="Proteomes" id="UP000188159">
    <property type="component" value="Chromosome"/>
</dbReference>
<evidence type="ECO:0000313" key="2">
    <source>
        <dbReference type="Proteomes" id="UP000188159"/>
    </source>
</evidence>
<dbReference type="AlphaFoldDB" id="A0A1Q2C614"/>
<dbReference type="EMBL" id="CP012098">
    <property type="protein sequence ID" value="AQP39178.1"/>
    <property type="molecule type" value="Genomic_DNA"/>
</dbReference>
<reference evidence="1 2" key="1">
    <citation type="journal article" date="2016" name="Sci. Rep.">
        <title>Accelerated dysbiosis of gut microbiota during aggravation of DSS-induced colitis by a butyrate-producing bacterium.</title>
        <authorList>
            <person name="Zhang Q."/>
            <person name="Wu Y."/>
            <person name="Wang J."/>
            <person name="Wu G."/>
            <person name="Long W."/>
            <person name="Xue Z."/>
            <person name="Wang L."/>
            <person name="Zhang X."/>
            <person name="Pang X."/>
            <person name="Zhao Y."/>
            <person name="Zhao L."/>
            <person name="Zhang C."/>
        </authorList>
    </citation>
    <scope>NUCLEOTIDE SEQUENCE [LARGE SCALE GENOMIC DNA]</scope>
    <source>
        <strain evidence="1 2">BPB5</strain>
    </source>
</reference>
<evidence type="ECO:0000313" key="1">
    <source>
        <dbReference type="EMBL" id="AQP39178.1"/>
    </source>
</evidence>
<name>A0A1Q2C614_ANAHA</name>
<organism evidence="1 2">
    <name type="scientific">Anaerostipes hadrus</name>
    <dbReference type="NCBI Taxonomy" id="649756"/>
    <lineage>
        <taxon>Bacteria</taxon>
        <taxon>Bacillati</taxon>
        <taxon>Bacillota</taxon>
        <taxon>Clostridia</taxon>
        <taxon>Lachnospirales</taxon>
        <taxon>Lachnospiraceae</taxon>
        <taxon>Anaerostipes</taxon>
    </lineage>
</organism>
<protein>
    <submittedName>
        <fullName evidence="1">Uncharacterized protein</fullName>
    </submittedName>
</protein>
<sequence>MNKERTELNKELKVIDFYCKKCKKSMKVSYMVTGNRNYPVLPRVMMKCHHCGRVMTLKNFKEGELLDRVEQDKYYI</sequence>
<accession>A0A1Q2C614</accession>
<gene>
    <name evidence="1" type="ORF">DO83_05935</name>
</gene>